<accession>A0A644WEA5</accession>
<dbReference type="EMBL" id="VSSQ01000824">
    <property type="protein sequence ID" value="MPM01801.1"/>
    <property type="molecule type" value="Genomic_DNA"/>
</dbReference>
<organism evidence="1">
    <name type="scientific">bioreactor metagenome</name>
    <dbReference type="NCBI Taxonomy" id="1076179"/>
    <lineage>
        <taxon>unclassified sequences</taxon>
        <taxon>metagenomes</taxon>
        <taxon>ecological metagenomes</taxon>
    </lineage>
</organism>
<proteinExistence type="predicted"/>
<gene>
    <name evidence="1" type="ORF">SDC9_48041</name>
</gene>
<comment type="caution">
    <text evidence="1">The sequence shown here is derived from an EMBL/GenBank/DDBJ whole genome shotgun (WGS) entry which is preliminary data.</text>
</comment>
<sequence length="87" mass="9774">MESKSPLTIFVAFLLTLLNTLLAQRNPVEIKIAFEQDRSLSFNSVNHDFVTINVPEINGYMARGSIPYYGMIGVGISPQKQDCFSIY</sequence>
<dbReference type="AlphaFoldDB" id="A0A644WEA5"/>
<reference evidence="1" key="1">
    <citation type="submission" date="2019-08" db="EMBL/GenBank/DDBJ databases">
        <authorList>
            <person name="Kucharzyk K."/>
            <person name="Murdoch R.W."/>
            <person name="Higgins S."/>
            <person name="Loffler F."/>
        </authorList>
    </citation>
    <scope>NUCLEOTIDE SEQUENCE</scope>
</reference>
<evidence type="ECO:0000313" key="1">
    <source>
        <dbReference type="EMBL" id="MPM01801.1"/>
    </source>
</evidence>
<protein>
    <submittedName>
        <fullName evidence="1">Uncharacterized protein</fullName>
    </submittedName>
</protein>
<name>A0A644WEA5_9ZZZZ</name>